<reference evidence="1" key="1">
    <citation type="journal article" date="2021" name="Proc. Natl. Acad. Sci. U.S.A.">
        <title>A Catalog of Tens of Thousands of Viruses from Human Metagenomes Reveals Hidden Associations with Chronic Diseases.</title>
        <authorList>
            <person name="Tisza M.J."/>
            <person name="Buck C.B."/>
        </authorList>
    </citation>
    <scope>NUCLEOTIDE SEQUENCE</scope>
    <source>
        <strain evidence="1">Ct4Uy2</strain>
    </source>
</reference>
<dbReference type="EMBL" id="BK032610">
    <property type="protein sequence ID" value="DAF51157.1"/>
    <property type="molecule type" value="Genomic_DNA"/>
</dbReference>
<evidence type="ECO:0000313" key="1">
    <source>
        <dbReference type="EMBL" id="DAF51157.1"/>
    </source>
</evidence>
<protein>
    <submittedName>
        <fullName evidence="1">Uncharacterized protein</fullName>
    </submittedName>
</protein>
<accession>A0A8S5SJE5</accession>
<organism evidence="1">
    <name type="scientific">Siphoviridae sp. ct4Uy2</name>
    <dbReference type="NCBI Taxonomy" id="2827777"/>
    <lineage>
        <taxon>Viruses</taxon>
        <taxon>Duplodnaviria</taxon>
        <taxon>Heunggongvirae</taxon>
        <taxon>Uroviricota</taxon>
        <taxon>Caudoviricetes</taxon>
    </lineage>
</organism>
<sequence length="54" mass="6412">MYNYIQFHGTKYKITLVPCVYYDSLTLKVTFKTSLLLPLCQKRMKMYATELVVL</sequence>
<proteinExistence type="predicted"/>
<name>A0A8S5SJE5_9CAUD</name>